<evidence type="ECO:0000256" key="4">
    <source>
        <dbReference type="ARBA" id="ARBA00022837"/>
    </source>
</evidence>
<evidence type="ECO:0000313" key="7">
    <source>
        <dbReference type="Proteomes" id="UP000321907"/>
    </source>
</evidence>
<keyword evidence="7" id="KW-1185">Reference proteome</keyword>
<dbReference type="CDD" id="cd16146">
    <property type="entry name" value="ARS_like"/>
    <property type="match status" value="1"/>
</dbReference>
<dbReference type="Gene3D" id="3.40.720.10">
    <property type="entry name" value="Alkaline Phosphatase, subunit A"/>
    <property type="match status" value="1"/>
</dbReference>
<gene>
    <name evidence="6" type="ORF">FUA23_06810</name>
</gene>
<organism evidence="6 7">
    <name type="scientific">Neolewinella aurantiaca</name>
    <dbReference type="NCBI Taxonomy" id="2602767"/>
    <lineage>
        <taxon>Bacteria</taxon>
        <taxon>Pseudomonadati</taxon>
        <taxon>Bacteroidota</taxon>
        <taxon>Saprospiria</taxon>
        <taxon>Saprospirales</taxon>
        <taxon>Lewinellaceae</taxon>
        <taxon>Neolewinella</taxon>
    </lineage>
</organism>
<comment type="caution">
    <text evidence="6">The sequence shown here is derived from an EMBL/GenBank/DDBJ whole genome shotgun (WGS) entry which is preliminary data.</text>
</comment>
<protein>
    <submittedName>
        <fullName evidence="6">Arylsulfatase</fullName>
    </submittedName>
</protein>
<dbReference type="RefSeq" id="WP_147929980.1">
    <property type="nucleotide sequence ID" value="NZ_VOXD01000008.1"/>
</dbReference>
<evidence type="ECO:0000259" key="5">
    <source>
        <dbReference type="Pfam" id="PF00884"/>
    </source>
</evidence>
<accession>A0A5C7FJY6</accession>
<sequence>MSSFNIYSFSYRGLALVVAGFLLSGCAASIARPPDRPPNVIIVLTDDQGSGDLGCNGNPWLKTPNIDGFYERAVRMTDFHVSPLCTPSRAALMTGRYPINNGAWATFKGRDALSKGTTTLAEVFRDNGYRTGIFGKWHLGDNYPVRPTDCGFEVAVHHKAGGVGELSDHWGNSYFDDVYYVNNTPASFKGYCTDVWFEEATKFIAGNGDDPFFVYLSINAPHDPWIVADEYAAPYRHLEGSEILSANFYGMIANIDENFRKLEQFLEQSDLLDNTVLIFMTDNGTRGGISADGQLGYNHGLRGRKGAVSEGGHRVPFFIRWPGGRVEGGRDVGELTAHVDLMPSLAGLCGFRLPQGVKVDGVDFSPLLTGAKQELPDRNVFVHHRQDWRPPAAVNKAAILNEKWRLLNGDELYDVEEDRLQDRDVAAQHPDLVRRMRADNARFIAAAQAVIRYDELPCTVIGNEAQEEVKLTIQHAIGEDVGIWKADQVAAGMKNSNNTHAIEVEREGWYEIACRRWPKECPGPTWGIPAENPKNLYQYQPVKPERVRISIANQILEKDVKGNEEAVVFRVRLTTGKTLLVNDFIEGGEHYGVYYTYIRPLSGG</sequence>
<name>A0A5C7FJY6_9BACT</name>
<dbReference type="GO" id="GO:0046872">
    <property type="term" value="F:metal ion binding"/>
    <property type="evidence" value="ECO:0007669"/>
    <property type="project" value="UniProtKB-KW"/>
</dbReference>
<dbReference type="Proteomes" id="UP000321907">
    <property type="component" value="Unassembled WGS sequence"/>
</dbReference>
<evidence type="ECO:0000256" key="2">
    <source>
        <dbReference type="ARBA" id="ARBA00022723"/>
    </source>
</evidence>
<feature type="domain" description="Sulfatase N-terminal" evidence="5">
    <location>
        <begin position="38"/>
        <end position="350"/>
    </location>
</feature>
<dbReference type="SUPFAM" id="SSF53649">
    <property type="entry name" value="Alkaline phosphatase-like"/>
    <property type="match status" value="1"/>
</dbReference>
<dbReference type="InterPro" id="IPR017850">
    <property type="entry name" value="Alkaline_phosphatase_core_sf"/>
</dbReference>
<dbReference type="EMBL" id="VOXD01000008">
    <property type="protein sequence ID" value="TXF90223.1"/>
    <property type="molecule type" value="Genomic_DNA"/>
</dbReference>
<dbReference type="InterPro" id="IPR000917">
    <property type="entry name" value="Sulfatase_N"/>
</dbReference>
<dbReference type="InterPro" id="IPR050738">
    <property type="entry name" value="Sulfatase"/>
</dbReference>
<dbReference type="GO" id="GO:0004065">
    <property type="term" value="F:arylsulfatase activity"/>
    <property type="evidence" value="ECO:0007669"/>
    <property type="project" value="TreeGrafter"/>
</dbReference>
<evidence type="ECO:0000313" key="6">
    <source>
        <dbReference type="EMBL" id="TXF90223.1"/>
    </source>
</evidence>
<reference evidence="6 7" key="1">
    <citation type="submission" date="2019-08" db="EMBL/GenBank/DDBJ databases">
        <title>Lewinella sp. strain SSH13 Genome sequencing and assembly.</title>
        <authorList>
            <person name="Kim I."/>
        </authorList>
    </citation>
    <scope>NUCLEOTIDE SEQUENCE [LARGE SCALE GENOMIC DNA]</scope>
    <source>
        <strain evidence="6 7">SSH13</strain>
    </source>
</reference>
<comment type="similarity">
    <text evidence="1">Belongs to the sulfatase family.</text>
</comment>
<dbReference type="PROSITE" id="PS00523">
    <property type="entry name" value="SULFATASE_1"/>
    <property type="match status" value="1"/>
</dbReference>
<proteinExistence type="inferred from homology"/>
<keyword evidence="4" id="KW-0106">Calcium</keyword>
<dbReference type="OrthoDB" id="756520at2"/>
<keyword evidence="3" id="KW-0378">Hydrolase</keyword>
<dbReference type="AlphaFoldDB" id="A0A5C7FJY6"/>
<dbReference type="PANTHER" id="PTHR42693">
    <property type="entry name" value="ARYLSULFATASE FAMILY MEMBER"/>
    <property type="match status" value="1"/>
</dbReference>
<dbReference type="InterPro" id="IPR024607">
    <property type="entry name" value="Sulfatase_CS"/>
</dbReference>
<dbReference type="PANTHER" id="PTHR42693:SF53">
    <property type="entry name" value="ENDO-4-O-SULFATASE"/>
    <property type="match status" value="1"/>
</dbReference>
<evidence type="ECO:0000256" key="3">
    <source>
        <dbReference type="ARBA" id="ARBA00022801"/>
    </source>
</evidence>
<dbReference type="Pfam" id="PF00884">
    <property type="entry name" value="Sulfatase"/>
    <property type="match status" value="1"/>
</dbReference>
<evidence type="ECO:0000256" key="1">
    <source>
        <dbReference type="ARBA" id="ARBA00008779"/>
    </source>
</evidence>
<keyword evidence="2" id="KW-0479">Metal-binding</keyword>